<dbReference type="Gramene" id="OQU84629">
    <property type="protein sequence ID" value="OQU84629"/>
    <property type="gene ID" value="SORBI_3004G089801"/>
</dbReference>
<gene>
    <name evidence="2" type="ORF">SORBI_3004G089801</name>
</gene>
<dbReference type="EMBL" id="CM000763">
    <property type="protein sequence ID" value="OQU84629.1"/>
    <property type="molecule type" value="Genomic_DNA"/>
</dbReference>
<organism evidence="2 3">
    <name type="scientific">Sorghum bicolor</name>
    <name type="common">Sorghum</name>
    <name type="synonym">Sorghum vulgare</name>
    <dbReference type="NCBI Taxonomy" id="4558"/>
    <lineage>
        <taxon>Eukaryota</taxon>
        <taxon>Viridiplantae</taxon>
        <taxon>Streptophyta</taxon>
        <taxon>Embryophyta</taxon>
        <taxon>Tracheophyta</taxon>
        <taxon>Spermatophyta</taxon>
        <taxon>Magnoliopsida</taxon>
        <taxon>Liliopsida</taxon>
        <taxon>Poales</taxon>
        <taxon>Poaceae</taxon>
        <taxon>PACMAD clade</taxon>
        <taxon>Panicoideae</taxon>
        <taxon>Andropogonodae</taxon>
        <taxon>Andropogoneae</taxon>
        <taxon>Sorghinae</taxon>
        <taxon>Sorghum</taxon>
    </lineage>
</organism>
<keyword evidence="3" id="KW-1185">Reference proteome</keyword>
<feature type="signal peptide" evidence="1">
    <location>
        <begin position="1"/>
        <end position="32"/>
    </location>
</feature>
<dbReference type="InParanoid" id="A0A1Z5RM14"/>
<dbReference type="Proteomes" id="UP000000768">
    <property type="component" value="Chromosome 4"/>
</dbReference>
<reference evidence="3" key="2">
    <citation type="journal article" date="2018" name="Plant J.">
        <title>The Sorghum bicolor reference genome: improved assembly, gene annotations, a transcriptome atlas, and signatures of genome organization.</title>
        <authorList>
            <person name="McCormick R.F."/>
            <person name="Truong S.K."/>
            <person name="Sreedasyam A."/>
            <person name="Jenkins J."/>
            <person name="Shu S."/>
            <person name="Sims D."/>
            <person name="Kennedy M."/>
            <person name="Amirebrahimi M."/>
            <person name="Weers B.D."/>
            <person name="McKinley B."/>
            <person name="Mattison A."/>
            <person name="Morishige D.T."/>
            <person name="Grimwood J."/>
            <person name="Schmutz J."/>
            <person name="Mullet J.E."/>
        </authorList>
    </citation>
    <scope>NUCLEOTIDE SEQUENCE [LARGE SCALE GENOMIC DNA]</scope>
    <source>
        <strain evidence="3">cv. BTx623</strain>
    </source>
</reference>
<name>A0A1Z5RM14_SORBI</name>
<proteinExistence type="predicted"/>
<dbReference type="AlphaFoldDB" id="A0A1Z5RM14"/>
<evidence type="ECO:0000313" key="2">
    <source>
        <dbReference type="EMBL" id="OQU84629.1"/>
    </source>
</evidence>
<reference evidence="2 3" key="1">
    <citation type="journal article" date="2009" name="Nature">
        <title>The Sorghum bicolor genome and the diversification of grasses.</title>
        <authorList>
            <person name="Paterson A.H."/>
            <person name="Bowers J.E."/>
            <person name="Bruggmann R."/>
            <person name="Dubchak I."/>
            <person name="Grimwood J."/>
            <person name="Gundlach H."/>
            <person name="Haberer G."/>
            <person name="Hellsten U."/>
            <person name="Mitros T."/>
            <person name="Poliakov A."/>
            <person name="Schmutz J."/>
            <person name="Spannagl M."/>
            <person name="Tang H."/>
            <person name="Wang X."/>
            <person name="Wicker T."/>
            <person name="Bharti A.K."/>
            <person name="Chapman J."/>
            <person name="Feltus F.A."/>
            <person name="Gowik U."/>
            <person name="Grigoriev I.V."/>
            <person name="Lyons E."/>
            <person name="Maher C.A."/>
            <person name="Martis M."/>
            <person name="Narechania A."/>
            <person name="Otillar R.P."/>
            <person name="Penning B.W."/>
            <person name="Salamov A.A."/>
            <person name="Wang Y."/>
            <person name="Zhang L."/>
            <person name="Carpita N.C."/>
            <person name="Freeling M."/>
            <person name="Gingle A.R."/>
            <person name="Hash C.T."/>
            <person name="Keller B."/>
            <person name="Klein P."/>
            <person name="Kresovich S."/>
            <person name="McCann M.C."/>
            <person name="Ming R."/>
            <person name="Peterson D.G."/>
            <person name="Mehboob-ur-Rahman"/>
            <person name="Ware D."/>
            <person name="Westhoff P."/>
            <person name="Mayer K.F."/>
            <person name="Messing J."/>
            <person name="Rokhsar D.S."/>
        </authorList>
    </citation>
    <scope>NUCLEOTIDE SEQUENCE [LARGE SCALE GENOMIC DNA]</scope>
    <source>
        <strain evidence="3">cv. BTx623</strain>
    </source>
</reference>
<protein>
    <recommendedName>
        <fullName evidence="4">Secreted protein</fullName>
    </recommendedName>
</protein>
<sequence length="90" mass="10169">MFAPISLGAFFHLFFFFFLFSLFLTAVHLTLGEDLFTAYCSSVAAEGQRWARWPLFLCALRHLSQLTAVYLPVEAMERAGSRLINSSVSN</sequence>
<feature type="chain" id="PRO_5012780564" description="Secreted protein" evidence="1">
    <location>
        <begin position="33"/>
        <end position="90"/>
    </location>
</feature>
<evidence type="ECO:0000313" key="3">
    <source>
        <dbReference type="Proteomes" id="UP000000768"/>
    </source>
</evidence>
<accession>A0A1Z5RM14</accession>
<evidence type="ECO:0008006" key="4">
    <source>
        <dbReference type="Google" id="ProtNLM"/>
    </source>
</evidence>
<evidence type="ECO:0000256" key="1">
    <source>
        <dbReference type="SAM" id="SignalP"/>
    </source>
</evidence>
<keyword evidence="1" id="KW-0732">Signal</keyword>